<feature type="chain" id="PRO_5028867840" evidence="1">
    <location>
        <begin position="20"/>
        <end position="416"/>
    </location>
</feature>
<dbReference type="PANTHER" id="PTHR42852:SF13">
    <property type="entry name" value="PROTEIN DIPZ"/>
    <property type="match status" value="1"/>
</dbReference>
<sequence length="416" mass="47459">MKTKLLTICILLNTILCFGNPSFKCTIKGAIINRNSKVLYLTKASDARDANRQVIDIKDNAFEYTFDVTETEAYQLIFKDEIDHGSWHPVIFFPVGGGISFKIYDMENSGKNEVTGGKLNKELYNFLSMQKTTFDPEYKVLKDKEDILTKNHEYRSAAYDSVIAALSNKSHDKVDRSVYLKLAELRKTGDEYTPKGKLLSLESKAIARRVNKWKYAYINKNLNEFSYYLMLQDAFYSKDRPDVAEEMNKAYPAYAAKFPQHSYTKIIGNELNSLFKIKVGQQIMDLTASDLSGRSYQLSELSKGKITLIDLWGSWCGPCISATRTMLPIYYEFKDKGFTLVGIAREFKSTNDLANALKREKYPWINLVEMDDKNEIWNKFGISNGAGMMVLVDKDGKIIAINPTDAEVKKAIIERI</sequence>
<keyword evidence="1" id="KW-0732">Signal</keyword>
<feature type="domain" description="Thioredoxin" evidence="2">
    <location>
        <begin position="277"/>
        <end position="416"/>
    </location>
</feature>
<evidence type="ECO:0000313" key="3">
    <source>
        <dbReference type="EMBL" id="QKJ29623.1"/>
    </source>
</evidence>
<dbReference type="InterPro" id="IPR036249">
    <property type="entry name" value="Thioredoxin-like_sf"/>
</dbReference>
<dbReference type="GO" id="GO:0016491">
    <property type="term" value="F:oxidoreductase activity"/>
    <property type="evidence" value="ECO:0007669"/>
    <property type="project" value="InterPro"/>
</dbReference>
<evidence type="ECO:0000313" key="4">
    <source>
        <dbReference type="Proteomes" id="UP000505355"/>
    </source>
</evidence>
<name>A0A7D4PTE2_9SPHI</name>
<proteinExistence type="predicted"/>
<dbReference type="InterPro" id="IPR050553">
    <property type="entry name" value="Thioredoxin_ResA/DsbE_sf"/>
</dbReference>
<dbReference type="Pfam" id="PF08534">
    <property type="entry name" value="Redoxin"/>
    <property type="match status" value="1"/>
</dbReference>
<dbReference type="Proteomes" id="UP000505355">
    <property type="component" value="Chromosome"/>
</dbReference>
<accession>A0A7D4PTE2</accession>
<dbReference type="AlphaFoldDB" id="A0A7D4PTE2"/>
<reference evidence="3 4" key="1">
    <citation type="submission" date="2020-05" db="EMBL/GenBank/DDBJ databases">
        <title>Mucilaginibacter mali sp. nov.</title>
        <authorList>
            <person name="Kim H.S."/>
            <person name="Lee K.C."/>
            <person name="Suh M.K."/>
            <person name="Kim J.-S."/>
            <person name="Han K.-I."/>
            <person name="Eom M.K."/>
            <person name="Shin Y.K."/>
            <person name="Lee J.-S."/>
        </authorList>
    </citation>
    <scope>NUCLEOTIDE SEQUENCE [LARGE SCALE GENOMIC DNA]</scope>
    <source>
        <strain evidence="3 4">G2-14</strain>
    </source>
</reference>
<organism evidence="3 4">
    <name type="scientific">Mucilaginibacter mali</name>
    <dbReference type="NCBI Taxonomy" id="2740462"/>
    <lineage>
        <taxon>Bacteria</taxon>
        <taxon>Pseudomonadati</taxon>
        <taxon>Bacteroidota</taxon>
        <taxon>Sphingobacteriia</taxon>
        <taxon>Sphingobacteriales</taxon>
        <taxon>Sphingobacteriaceae</taxon>
        <taxon>Mucilaginibacter</taxon>
    </lineage>
</organism>
<dbReference type="EMBL" id="CP054139">
    <property type="protein sequence ID" value="QKJ29623.1"/>
    <property type="molecule type" value="Genomic_DNA"/>
</dbReference>
<dbReference type="CDD" id="cd02966">
    <property type="entry name" value="TlpA_like_family"/>
    <property type="match status" value="1"/>
</dbReference>
<feature type="signal peptide" evidence="1">
    <location>
        <begin position="1"/>
        <end position="19"/>
    </location>
</feature>
<gene>
    <name evidence="3" type="ORF">HQ865_07610</name>
</gene>
<dbReference type="RefSeq" id="WP_173414315.1">
    <property type="nucleotide sequence ID" value="NZ_CP054139.1"/>
</dbReference>
<dbReference type="PANTHER" id="PTHR42852">
    <property type="entry name" value="THIOL:DISULFIDE INTERCHANGE PROTEIN DSBE"/>
    <property type="match status" value="1"/>
</dbReference>
<dbReference type="InterPro" id="IPR013740">
    <property type="entry name" value="Redoxin"/>
</dbReference>
<dbReference type="KEGG" id="mmab:HQ865_07610"/>
<dbReference type="InterPro" id="IPR013766">
    <property type="entry name" value="Thioredoxin_domain"/>
</dbReference>
<keyword evidence="4" id="KW-1185">Reference proteome</keyword>
<evidence type="ECO:0000256" key="1">
    <source>
        <dbReference type="SAM" id="SignalP"/>
    </source>
</evidence>
<dbReference type="PROSITE" id="PS51352">
    <property type="entry name" value="THIOREDOXIN_2"/>
    <property type="match status" value="1"/>
</dbReference>
<dbReference type="SUPFAM" id="SSF52833">
    <property type="entry name" value="Thioredoxin-like"/>
    <property type="match status" value="1"/>
</dbReference>
<protein>
    <submittedName>
        <fullName evidence="3">AhpC/TSA family protein</fullName>
    </submittedName>
</protein>
<evidence type="ECO:0000259" key="2">
    <source>
        <dbReference type="PROSITE" id="PS51352"/>
    </source>
</evidence>
<dbReference type="Gene3D" id="3.40.30.10">
    <property type="entry name" value="Glutaredoxin"/>
    <property type="match status" value="1"/>
</dbReference>